<evidence type="ECO:0000313" key="4">
    <source>
        <dbReference type="EMBL" id="ASC70376.1"/>
    </source>
</evidence>
<dbReference type="KEGG" id="hhg:XM38_013140"/>
<feature type="domain" description="Effector-associated" evidence="3">
    <location>
        <begin position="44"/>
        <end position="83"/>
    </location>
</feature>
<feature type="compositionally biased region" description="Basic and acidic residues" evidence="2">
    <location>
        <begin position="13"/>
        <end position="29"/>
    </location>
</feature>
<keyword evidence="5" id="KW-1185">Reference proteome</keyword>
<feature type="coiled-coil region" evidence="1">
    <location>
        <begin position="153"/>
        <end position="222"/>
    </location>
</feature>
<dbReference type="InterPro" id="IPR045429">
    <property type="entry name" value="EAD10"/>
</dbReference>
<dbReference type="Pfam" id="PF19954">
    <property type="entry name" value="EAD10"/>
    <property type="match status" value="1"/>
</dbReference>
<sequence length="342" mass="38157">MLGTHQLFSLETKMLDKQGDTSESTEKPLARNGQLTPLPPSNVNQSVSQDGKFNTVIGEGTDVQVGHRYYGPTAADIRAIVQATLLVQSVPSATELAETPLEDPPLPTLVFEPQLADHLNTRLAALEELRKLGHLPQQHLADFNQVKGKVMQLMEVQQELSALAAKADILLQAGVDNLTAKLQALESSQENSLAEARSQTCLQEQIKLLQQLREELEDGKVVARWLDRKRANGLARSLGKYTLEHYSDIQNSASQEKIDAFYFTLDQFLENLGHCLTWGRKNSLENPVTPVVIEDELYIFALNYLGLNLLPENLPSHSVVQLQGYIAYLIERLPDYEHIDID</sequence>
<dbReference type="Proteomes" id="UP000191901">
    <property type="component" value="Chromosome"/>
</dbReference>
<evidence type="ECO:0000313" key="5">
    <source>
        <dbReference type="Proteomes" id="UP000191901"/>
    </source>
</evidence>
<reference evidence="4 5" key="1">
    <citation type="journal article" date="2016" name="Biochim. Biophys. Acta">
        <title>Characterization of red-shifted phycobilisomes isolated from the chlorophyll f-containing cyanobacterium Halomicronema hongdechloris.</title>
        <authorList>
            <person name="Li Y."/>
            <person name="Lin Y."/>
            <person name="Garvey C.J."/>
            <person name="Birch D."/>
            <person name="Corkery R.W."/>
            <person name="Loughlin P.C."/>
            <person name="Scheer H."/>
            <person name="Willows R.D."/>
            <person name="Chen M."/>
        </authorList>
    </citation>
    <scope>NUCLEOTIDE SEQUENCE [LARGE SCALE GENOMIC DNA]</scope>
    <source>
        <strain evidence="4 5">C2206</strain>
    </source>
</reference>
<organism evidence="4 5">
    <name type="scientific">Halomicronema hongdechloris C2206</name>
    <dbReference type="NCBI Taxonomy" id="1641165"/>
    <lineage>
        <taxon>Bacteria</taxon>
        <taxon>Bacillati</taxon>
        <taxon>Cyanobacteriota</taxon>
        <taxon>Cyanophyceae</taxon>
        <taxon>Nodosilineales</taxon>
        <taxon>Nodosilineaceae</taxon>
        <taxon>Halomicronema</taxon>
    </lineage>
</organism>
<dbReference type="EMBL" id="CP021983">
    <property type="protein sequence ID" value="ASC70376.1"/>
    <property type="molecule type" value="Genomic_DNA"/>
</dbReference>
<evidence type="ECO:0000256" key="1">
    <source>
        <dbReference type="SAM" id="Coils"/>
    </source>
</evidence>
<name>A0A1Z3HJD3_9CYAN</name>
<evidence type="ECO:0000256" key="2">
    <source>
        <dbReference type="SAM" id="MobiDB-lite"/>
    </source>
</evidence>
<keyword evidence="1" id="KW-0175">Coiled coil</keyword>
<dbReference type="AlphaFoldDB" id="A0A1Z3HJD3"/>
<gene>
    <name evidence="4" type="ORF">XM38_013140</name>
</gene>
<feature type="region of interest" description="Disordered" evidence="2">
    <location>
        <begin position="10"/>
        <end position="46"/>
    </location>
</feature>
<proteinExistence type="predicted"/>
<evidence type="ECO:0000259" key="3">
    <source>
        <dbReference type="Pfam" id="PF19954"/>
    </source>
</evidence>
<protein>
    <recommendedName>
        <fullName evidence="3">Effector-associated domain-containing protein</fullName>
    </recommendedName>
</protein>
<accession>A0A1Z3HJD3</accession>